<organism evidence="1 2">
    <name type="scientific">Coleofasciculus chthonoplastes PCC 7420</name>
    <dbReference type="NCBI Taxonomy" id="118168"/>
    <lineage>
        <taxon>Bacteria</taxon>
        <taxon>Bacillati</taxon>
        <taxon>Cyanobacteriota</taxon>
        <taxon>Cyanophyceae</taxon>
        <taxon>Coleofasciculales</taxon>
        <taxon>Coleofasciculaceae</taxon>
        <taxon>Coleofasciculus</taxon>
    </lineage>
</organism>
<accession>B4VSP3</accession>
<gene>
    <name evidence="1" type="ORF">MC7420_2146</name>
</gene>
<protein>
    <submittedName>
        <fullName evidence="1">Uncharacterized protein</fullName>
    </submittedName>
</protein>
<evidence type="ECO:0000313" key="2">
    <source>
        <dbReference type="Proteomes" id="UP000003835"/>
    </source>
</evidence>
<dbReference type="AlphaFoldDB" id="B4VSP3"/>
<dbReference type="EMBL" id="DS989850">
    <property type="protein sequence ID" value="EDX75142.1"/>
    <property type="molecule type" value="Genomic_DNA"/>
</dbReference>
<reference evidence="1 2" key="1">
    <citation type="submission" date="2008-07" db="EMBL/GenBank/DDBJ databases">
        <authorList>
            <person name="Tandeau de Marsac N."/>
            <person name="Ferriera S."/>
            <person name="Johnson J."/>
            <person name="Kravitz S."/>
            <person name="Beeson K."/>
            <person name="Sutton G."/>
            <person name="Rogers Y.-H."/>
            <person name="Friedman R."/>
            <person name="Frazier M."/>
            <person name="Venter J.C."/>
        </authorList>
    </citation>
    <scope>NUCLEOTIDE SEQUENCE [LARGE SCALE GENOMIC DNA]</scope>
    <source>
        <strain evidence="1 2">PCC 7420</strain>
    </source>
</reference>
<dbReference type="HOGENOM" id="CLU_3268456_0_0_3"/>
<keyword evidence="2" id="KW-1185">Reference proteome</keyword>
<dbReference type="Proteomes" id="UP000003835">
    <property type="component" value="Unassembled WGS sequence"/>
</dbReference>
<sequence>MIRELLYRFITLFFNKQISVSLLVHKNQKGVKLKSEAIKLP</sequence>
<evidence type="ECO:0000313" key="1">
    <source>
        <dbReference type="EMBL" id="EDX75142.1"/>
    </source>
</evidence>
<name>B4VSP3_9CYAN</name>
<proteinExistence type="predicted"/>